<reference evidence="1" key="1">
    <citation type="submission" date="2018-02" db="EMBL/GenBank/DDBJ databases">
        <title>Rhizophora mucronata_Transcriptome.</title>
        <authorList>
            <person name="Meera S.P."/>
            <person name="Sreeshan A."/>
            <person name="Augustine A."/>
        </authorList>
    </citation>
    <scope>NUCLEOTIDE SEQUENCE</scope>
    <source>
        <tissue evidence="1">Leaf</tissue>
    </source>
</reference>
<organism evidence="1">
    <name type="scientific">Rhizophora mucronata</name>
    <name type="common">Asiatic mangrove</name>
    <dbReference type="NCBI Taxonomy" id="61149"/>
    <lineage>
        <taxon>Eukaryota</taxon>
        <taxon>Viridiplantae</taxon>
        <taxon>Streptophyta</taxon>
        <taxon>Embryophyta</taxon>
        <taxon>Tracheophyta</taxon>
        <taxon>Spermatophyta</taxon>
        <taxon>Magnoliopsida</taxon>
        <taxon>eudicotyledons</taxon>
        <taxon>Gunneridae</taxon>
        <taxon>Pentapetalae</taxon>
        <taxon>rosids</taxon>
        <taxon>fabids</taxon>
        <taxon>Malpighiales</taxon>
        <taxon>Rhizophoraceae</taxon>
        <taxon>Rhizophora</taxon>
    </lineage>
</organism>
<dbReference type="EMBL" id="GGEC01091979">
    <property type="protein sequence ID" value="MBX72463.1"/>
    <property type="molecule type" value="Transcribed_RNA"/>
</dbReference>
<protein>
    <submittedName>
        <fullName evidence="1">Uncharacterized protein</fullName>
    </submittedName>
</protein>
<dbReference type="AlphaFoldDB" id="A0A2P2QZR4"/>
<sequence>MFHCVKPVKERKCRLAFGLLVKCLGKGSTKF</sequence>
<accession>A0A2P2QZR4</accession>
<evidence type="ECO:0000313" key="1">
    <source>
        <dbReference type="EMBL" id="MBX72463.1"/>
    </source>
</evidence>
<proteinExistence type="predicted"/>
<name>A0A2P2QZR4_RHIMU</name>